<evidence type="ECO:0000256" key="2">
    <source>
        <dbReference type="ARBA" id="ARBA00022729"/>
    </source>
</evidence>
<sequence>MKTEYFRDYFYISAIILGIGYSFNANAADVVRHVPAVEMAPVPILSPSPVKTWEGGYVGISGGKTFKGRNPGDGLTRLDGYFGGIFAGTNFQNGNVVYGVEGDLGYDRLKGSQGAYSFKGGVDGSARARLGYALTDSVLLYGTAGGAAQRLSVAEASKSDTNTMLGWTAGVGVDAKLTDSVFGRVEYRYTDFGSKTFSTGSGNSEFGARGGKIKVGLGIQF</sequence>
<dbReference type="InterPro" id="IPR011250">
    <property type="entry name" value="OMP/PagP_B-barrel"/>
</dbReference>
<comment type="caution">
    <text evidence="7">The sequence shown here is derived from an EMBL/GenBank/DDBJ whole genome shotgun (WGS) entry which is preliminary data.</text>
</comment>
<dbReference type="PANTHER" id="PTHR34001">
    <property type="entry name" value="BLL7405 PROTEIN"/>
    <property type="match status" value="1"/>
</dbReference>
<organism evidence="7 8">
    <name type="scientific">Nitratireductor indicus C115</name>
    <dbReference type="NCBI Taxonomy" id="1231190"/>
    <lineage>
        <taxon>Bacteria</taxon>
        <taxon>Pseudomonadati</taxon>
        <taxon>Pseudomonadota</taxon>
        <taxon>Alphaproteobacteria</taxon>
        <taxon>Hyphomicrobiales</taxon>
        <taxon>Phyllobacteriaceae</taxon>
        <taxon>Nitratireductor</taxon>
    </lineage>
</organism>
<dbReference type="EMBL" id="AMSI01000005">
    <property type="protein sequence ID" value="EKF42881.1"/>
    <property type="molecule type" value="Genomic_DNA"/>
</dbReference>
<dbReference type="Pfam" id="PF13505">
    <property type="entry name" value="OMP_b-brl"/>
    <property type="match status" value="1"/>
</dbReference>
<evidence type="ECO:0000256" key="1">
    <source>
        <dbReference type="ARBA" id="ARBA00004442"/>
    </source>
</evidence>
<dbReference type="SUPFAM" id="SSF56925">
    <property type="entry name" value="OMPA-like"/>
    <property type="match status" value="1"/>
</dbReference>
<dbReference type="InterPro" id="IPR027385">
    <property type="entry name" value="Beta-barrel_OMP"/>
</dbReference>
<protein>
    <submittedName>
        <fullName evidence="7">Porin</fullName>
    </submittedName>
</protein>
<dbReference type="InterPro" id="IPR051692">
    <property type="entry name" value="OMP-like"/>
</dbReference>
<dbReference type="PATRIC" id="fig|1231190.3.peg.1981"/>
<comment type="similarity">
    <text evidence="5">Belongs to the Omp25/RopB family.</text>
</comment>
<dbReference type="PANTHER" id="PTHR34001:SF3">
    <property type="entry name" value="BLL7405 PROTEIN"/>
    <property type="match status" value="1"/>
</dbReference>
<feature type="domain" description="Outer membrane protein beta-barrel" evidence="6">
    <location>
        <begin position="52"/>
        <end position="221"/>
    </location>
</feature>
<gene>
    <name evidence="7" type="ORF">NA8A_09444</name>
</gene>
<evidence type="ECO:0000256" key="3">
    <source>
        <dbReference type="ARBA" id="ARBA00023136"/>
    </source>
</evidence>
<accession>K2P6F2</accession>
<keyword evidence="2" id="KW-0732">Signal</keyword>
<name>K2P6F2_9HYPH</name>
<evidence type="ECO:0000256" key="5">
    <source>
        <dbReference type="ARBA" id="ARBA00038306"/>
    </source>
</evidence>
<comment type="subcellular location">
    <subcellularLocation>
        <location evidence="1">Cell outer membrane</location>
    </subcellularLocation>
</comment>
<dbReference type="STRING" id="721133.SAMN05216176_103268"/>
<dbReference type="eggNOG" id="COG3637">
    <property type="taxonomic scope" value="Bacteria"/>
</dbReference>
<dbReference type="Gene3D" id="2.40.160.20">
    <property type="match status" value="1"/>
</dbReference>
<dbReference type="GO" id="GO:0009279">
    <property type="term" value="C:cell outer membrane"/>
    <property type="evidence" value="ECO:0007669"/>
    <property type="project" value="UniProtKB-SubCell"/>
</dbReference>
<proteinExistence type="inferred from homology"/>
<dbReference type="Proteomes" id="UP000007374">
    <property type="component" value="Unassembled WGS sequence"/>
</dbReference>
<reference evidence="7 8" key="1">
    <citation type="journal article" date="2012" name="J. Bacteriol.">
        <title>Genome Sequence of Nitratireductor indicus Type Strain C115.</title>
        <authorList>
            <person name="Lai Q."/>
            <person name="Li G."/>
            <person name="Yu Z."/>
            <person name="Shao Z."/>
        </authorList>
    </citation>
    <scope>NUCLEOTIDE SEQUENCE [LARGE SCALE GENOMIC DNA]</scope>
    <source>
        <strain evidence="7 8">C115</strain>
    </source>
</reference>
<evidence type="ECO:0000259" key="6">
    <source>
        <dbReference type="Pfam" id="PF13505"/>
    </source>
</evidence>
<keyword evidence="8" id="KW-1185">Reference proteome</keyword>
<dbReference type="RefSeq" id="WP_009450225.1">
    <property type="nucleotide sequence ID" value="NZ_AMSI01000005.1"/>
</dbReference>
<dbReference type="AlphaFoldDB" id="K2P6F2"/>
<keyword evidence="4" id="KW-0998">Cell outer membrane</keyword>
<keyword evidence="3" id="KW-0472">Membrane</keyword>
<evidence type="ECO:0000313" key="7">
    <source>
        <dbReference type="EMBL" id="EKF42881.1"/>
    </source>
</evidence>
<evidence type="ECO:0000313" key="8">
    <source>
        <dbReference type="Proteomes" id="UP000007374"/>
    </source>
</evidence>
<evidence type="ECO:0000256" key="4">
    <source>
        <dbReference type="ARBA" id="ARBA00023237"/>
    </source>
</evidence>